<dbReference type="Gene3D" id="1.20.120.30">
    <property type="entry name" value="Aspartate receptor, ligand-binding domain"/>
    <property type="match status" value="1"/>
</dbReference>
<dbReference type="PANTHER" id="PTHR32089:SF112">
    <property type="entry name" value="LYSOZYME-LIKE PROTEIN-RELATED"/>
    <property type="match status" value="1"/>
</dbReference>
<evidence type="ECO:0000259" key="5">
    <source>
        <dbReference type="PROSITE" id="PS50111"/>
    </source>
</evidence>
<dbReference type="AlphaFoldDB" id="A0A4R1H6N1"/>
<evidence type="ECO:0000256" key="1">
    <source>
        <dbReference type="ARBA" id="ARBA00004370"/>
    </source>
</evidence>
<evidence type="ECO:0000256" key="4">
    <source>
        <dbReference type="SAM" id="Coils"/>
    </source>
</evidence>
<evidence type="ECO:0000313" key="7">
    <source>
        <dbReference type="Proteomes" id="UP000295707"/>
    </source>
</evidence>
<dbReference type="Proteomes" id="UP000295707">
    <property type="component" value="Unassembled WGS sequence"/>
</dbReference>
<organism evidence="6 7">
    <name type="scientific">Thiogranum longum</name>
    <dbReference type="NCBI Taxonomy" id="1537524"/>
    <lineage>
        <taxon>Bacteria</taxon>
        <taxon>Pseudomonadati</taxon>
        <taxon>Pseudomonadota</taxon>
        <taxon>Gammaproteobacteria</taxon>
        <taxon>Chromatiales</taxon>
        <taxon>Ectothiorhodospiraceae</taxon>
        <taxon>Thiogranum</taxon>
    </lineage>
</organism>
<dbReference type="SMART" id="SM00283">
    <property type="entry name" value="MA"/>
    <property type="match status" value="1"/>
</dbReference>
<evidence type="ECO:0000256" key="3">
    <source>
        <dbReference type="PROSITE-ProRule" id="PRU00284"/>
    </source>
</evidence>
<dbReference type="PANTHER" id="PTHR32089">
    <property type="entry name" value="METHYL-ACCEPTING CHEMOTAXIS PROTEIN MCPB"/>
    <property type="match status" value="1"/>
</dbReference>
<keyword evidence="4" id="KW-0175">Coiled coil</keyword>
<evidence type="ECO:0000313" key="6">
    <source>
        <dbReference type="EMBL" id="TCK16808.1"/>
    </source>
</evidence>
<dbReference type="PROSITE" id="PS50111">
    <property type="entry name" value="CHEMOTAXIS_TRANSDUC_2"/>
    <property type="match status" value="1"/>
</dbReference>
<feature type="coiled-coil region" evidence="4">
    <location>
        <begin position="4"/>
        <end position="52"/>
    </location>
</feature>
<comment type="caution">
    <text evidence="6">The sequence shown here is derived from an EMBL/GenBank/DDBJ whole genome shotgun (WGS) entry which is preliminary data.</text>
</comment>
<dbReference type="Gene3D" id="1.10.287.950">
    <property type="entry name" value="Methyl-accepting chemotaxis protein"/>
    <property type="match status" value="1"/>
</dbReference>
<dbReference type="Pfam" id="PF00015">
    <property type="entry name" value="MCPsignal"/>
    <property type="match status" value="1"/>
</dbReference>
<dbReference type="GO" id="GO:0007165">
    <property type="term" value="P:signal transduction"/>
    <property type="evidence" value="ECO:0007669"/>
    <property type="project" value="UniProtKB-KW"/>
</dbReference>
<dbReference type="InterPro" id="IPR025991">
    <property type="entry name" value="Chemoreceptor_zinc-bind_dom"/>
</dbReference>
<dbReference type="EMBL" id="SMFX01000001">
    <property type="protein sequence ID" value="TCK16808.1"/>
    <property type="molecule type" value="Genomic_DNA"/>
</dbReference>
<protein>
    <submittedName>
        <fullName evidence="6">Chemoreceptor zinc-binding protein</fullName>
    </submittedName>
</protein>
<keyword evidence="6" id="KW-0675">Receptor</keyword>
<comment type="subcellular location">
    <subcellularLocation>
        <location evidence="1">Membrane</location>
    </subcellularLocation>
</comment>
<keyword evidence="7" id="KW-1185">Reference proteome</keyword>
<reference evidence="6 7" key="1">
    <citation type="submission" date="2019-03" db="EMBL/GenBank/DDBJ databases">
        <title>Genomic Encyclopedia of Type Strains, Phase IV (KMG-IV): sequencing the most valuable type-strain genomes for metagenomic binning, comparative biology and taxonomic classification.</title>
        <authorList>
            <person name="Goeker M."/>
        </authorList>
    </citation>
    <scope>NUCLEOTIDE SEQUENCE [LARGE SCALE GENOMIC DNA]</scope>
    <source>
        <strain evidence="6 7">DSM 19610</strain>
    </source>
</reference>
<gene>
    <name evidence="6" type="ORF">DFR30_0027</name>
</gene>
<dbReference type="Pfam" id="PF13682">
    <property type="entry name" value="CZB"/>
    <property type="match status" value="1"/>
</dbReference>
<keyword evidence="2 3" id="KW-0807">Transducer</keyword>
<proteinExistence type="predicted"/>
<dbReference type="GO" id="GO:0016020">
    <property type="term" value="C:membrane"/>
    <property type="evidence" value="ECO:0007669"/>
    <property type="project" value="UniProtKB-SubCell"/>
</dbReference>
<dbReference type="GO" id="GO:0006935">
    <property type="term" value="P:chemotaxis"/>
    <property type="evidence" value="ECO:0007669"/>
    <property type="project" value="UniProtKB-ARBA"/>
</dbReference>
<evidence type="ECO:0000256" key="2">
    <source>
        <dbReference type="ARBA" id="ARBA00023224"/>
    </source>
</evidence>
<dbReference type="SUPFAM" id="SSF58104">
    <property type="entry name" value="Methyl-accepting chemotaxis protein (MCP) signaling domain"/>
    <property type="match status" value="1"/>
</dbReference>
<accession>A0A4R1H6N1</accession>
<sequence length="375" mass="41033">MAIFGRTRTQLANAENEIASLRSQLAEKDTMLENLQEQLDAAAAEQQQLAARVQMADGLYRNFHHFGESLTALQSTLAQLANSLASEKQVAIKAAMVSVDARKGTELMVSNLRQVSSTVDQAVNNVEGLNERTDAIGNIVNLITEISEQTNLLALNAAIEAARAGEHGRGFAVVADEVRNLSKRTNEATQEISSQVTKIQEETSATQEKMSTMANQSSELSKIGNNASSGMGSVLELSKDMEGVISAGALRSFVELAKTDHLVYKFAIYQVMMGVSNKSIDEFADHTRCRLGQWYYEGEGIGCFSKLPGYRELEEPHRGVHRHALEALAQYHEGNIDQALRELEEMEANSMQVLRYLEEMAVSAEGDNSLLCATA</sequence>
<dbReference type="InterPro" id="IPR004089">
    <property type="entry name" value="MCPsignal_dom"/>
</dbReference>
<name>A0A4R1H6N1_9GAMM</name>
<feature type="domain" description="Methyl-accepting transducer" evidence="5">
    <location>
        <begin position="69"/>
        <end position="255"/>
    </location>
</feature>